<feature type="compositionally biased region" description="Low complexity" evidence="1">
    <location>
        <begin position="51"/>
        <end position="64"/>
    </location>
</feature>
<reference evidence="7" key="3">
    <citation type="submission" date="2021-01" db="EMBL/GenBank/DDBJ databases">
        <title>Phytophthora aleatoria, a newly-described species from Pinus radiata is distinct from Phytophthora cactorum isolates based on comparative genomics.</title>
        <authorList>
            <person name="Mcdougal R."/>
            <person name="Panda P."/>
            <person name="Williams N."/>
            <person name="Studholme D.J."/>
        </authorList>
    </citation>
    <scope>NUCLEOTIDE SEQUENCE</scope>
    <source>
        <strain evidence="7">NZFS 3830</strain>
    </source>
</reference>
<dbReference type="EMBL" id="RCMV01000175">
    <property type="protein sequence ID" value="KAG3222592.1"/>
    <property type="molecule type" value="Genomic_DNA"/>
</dbReference>
<dbReference type="EMBL" id="RCMK01000534">
    <property type="protein sequence ID" value="KAG2923488.1"/>
    <property type="molecule type" value="Genomic_DNA"/>
</dbReference>
<proteinExistence type="predicted"/>
<evidence type="ECO:0000313" key="9">
    <source>
        <dbReference type="Proteomes" id="UP000251314"/>
    </source>
</evidence>
<reference evidence="8 9" key="1">
    <citation type="submission" date="2018-01" db="EMBL/GenBank/DDBJ databases">
        <title>Draft genome of the strawberry crown rot pathogen Phytophthora cactorum.</title>
        <authorList>
            <person name="Armitage A.D."/>
            <person name="Lysoe E."/>
            <person name="Nellist C.F."/>
            <person name="Harrison R.J."/>
            <person name="Brurberg M.B."/>
        </authorList>
    </citation>
    <scope>NUCLEOTIDE SEQUENCE [LARGE SCALE GENOMIC DNA]</scope>
    <source>
        <strain evidence="8 9">10300</strain>
    </source>
</reference>
<dbReference type="Proteomes" id="UP000774804">
    <property type="component" value="Unassembled WGS sequence"/>
</dbReference>
<dbReference type="EMBL" id="MJFZ01000608">
    <property type="protein sequence ID" value="RAW26890.1"/>
    <property type="molecule type" value="Genomic_DNA"/>
</dbReference>
<keyword evidence="9" id="KW-1185">Reference proteome</keyword>
<feature type="region of interest" description="Disordered" evidence="1">
    <location>
        <begin position="30"/>
        <end position="89"/>
    </location>
</feature>
<gene>
    <name evidence="7" type="ORF">JG687_00012555</name>
    <name evidence="8" type="ORF">PC110_g16708</name>
    <name evidence="2" type="ORF">PC113_g7052</name>
    <name evidence="3" type="ORF">PC115_g14235</name>
    <name evidence="4" type="ORF">PC117_g15726</name>
    <name evidence="5" type="ORF">PC118_g16480</name>
    <name evidence="6" type="ORF">PC129_g6702</name>
</gene>
<dbReference type="Proteomes" id="UP000697107">
    <property type="component" value="Unassembled WGS sequence"/>
</dbReference>
<sequence>MPHYFAVDARYSLSTDPNYPLLNTRQVHHWEVQQPSTKSRRGKVPRARSGSISISSLSALPASPVNRFAQSMGPERTKPTNENVWTRHTTPAMSTRRGDFFLDDSWDLSYAAKSNRRSVWRRFAENVDKCVFRVMSKFYK</sequence>
<dbReference type="Proteomes" id="UP000688947">
    <property type="component" value="Unassembled WGS sequence"/>
</dbReference>
<dbReference type="Proteomes" id="UP000736787">
    <property type="component" value="Unassembled WGS sequence"/>
</dbReference>
<evidence type="ECO:0000313" key="6">
    <source>
        <dbReference type="EMBL" id="KAG3222592.1"/>
    </source>
</evidence>
<dbReference type="VEuPathDB" id="FungiDB:PC110_g16708"/>
<dbReference type="OrthoDB" id="89190at2759"/>
<evidence type="ECO:0000313" key="8">
    <source>
        <dbReference type="EMBL" id="RAW26890.1"/>
    </source>
</evidence>
<evidence type="ECO:0000313" key="4">
    <source>
        <dbReference type="EMBL" id="KAG2923488.1"/>
    </source>
</evidence>
<evidence type="ECO:0000256" key="1">
    <source>
        <dbReference type="SAM" id="MobiDB-lite"/>
    </source>
</evidence>
<organism evidence="8 9">
    <name type="scientific">Phytophthora cactorum</name>
    <dbReference type="NCBI Taxonomy" id="29920"/>
    <lineage>
        <taxon>Eukaryota</taxon>
        <taxon>Sar</taxon>
        <taxon>Stramenopiles</taxon>
        <taxon>Oomycota</taxon>
        <taxon>Peronosporomycetes</taxon>
        <taxon>Peronosporales</taxon>
        <taxon>Peronosporaceae</taxon>
        <taxon>Phytophthora</taxon>
    </lineage>
</organism>
<evidence type="ECO:0000313" key="7">
    <source>
        <dbReference type="EMBL" id="KAG6953145.1"/>
    </source>
</evidence>
<dbReference type="EMBL" id="RCMG01000150">
    <property type="protein sequence ID" value="KAG2861584.1"/>
    <property type="molecule type" value="Genomic_DNA"/>
</dbReference>
<feature type="compositionally biased region" description="Polar residues" evidence="1">
    <location>
        <begin position="80"/>
        <end position="89"/>
    </location>
</feature>
<reference evidence="2" key="2">
    <citation type="submission" date="2018-10" db="EMBL/GenBank/DDBJ databases">
        <title>Effector identification in a new, highly contiguous assembly of the strawberry crown rot pathogen Phytophthora cactorum.</title>
        <authorList>
            <person name="Armitage A.D."/>
            <person name="Nellist C.F."/>
            <person name="Bates H."/>
            <person name="Vickerstaff R.J."/>
            <person name="Harrison R.J."/>
        </authorList>
    </citation>
    <scope>NUCLEOTIDE SEQUENCE</scope>
    <source>
        <strain evidence="2">15-7</strain>
        <strain evidence="3">4032</strain>
        <strain evidence="4">4040</strain>
        <strain evidence="5">P415</strain>
        <strain evidence="6">P421</strain>
    </source>
</reference>
<dbReference type="Proteomes" id="UP000760860">
    <property type="component" value="Unassembled WGS sequence"/>
</dbReference>
<name>A0A329RRD5_9STRA</name>
<dbReference type="EMBL" id="JAENGZ010000852">
    <property type="protein sequence ID" value="KAG6953145.1"/>
    <property type="molecule type" value="Genomic_DNA"/>
</dbReference>
<accession>A0A329RRD5</accession>
<evidence type="ECO:0000313" key="5">
    <source>
        <dbReference type="EMBL" id="KAG2971094.1"/>
    </source>
</evidence>
<dbReference type="EMBL" id="RCML01000687">
    <property type="protein sequence ID" value="KAG2971094.1"/>
    <property type="molecule type" value="Genomic_DNA"/>
</dbReference>
<dbReference type="Proteomes" id="UP000735874">
    <property type="component" value="Unassembled WGS sequence"/>
</dbReference>
<protein>
    <submittedName>
        <fullName evidence="8">Uncharacterized protein</fullName>
    </submittedName>
</protein>
<dbReference type="EMBL" id="RCMI01000535">
    <property type="protein sequence ID" value="KAG2906604.1"/>
    <property type="molecule type" value="Genomic_DNA"/>
</dbReference>
<dbReference type="Proteomes" id="UP000251314">
    <property type="component" value="Unassembled WGS sequence"/>
</dbReference>
<comment type="caution">
    <text evidence="8">The sequence shown here is derived from an EMBL/GenBank/DDBJ whole genome shotgun (WGS) entry which is preliminary data.</text>
</comment>
<evidence type="ECO:0000313" key="2">
    <source>
        <dbReference type="EMBL" id="KAG2861584.1"/>
    </source>
</evidence>
<dbReference type="AlphaFoldDB" id="A0A329RRD5"/>
<evidence type="ECO:0000313" key="3">
    <source>
        <dbReference type="EMBL" id="KAG2906604.1"/>
    </source>
</evidence>